<dbReference type="EMBL" id="VXIT01000002">
    <property type="protein sequence ID" value="KAA6414383.1"/>
    <property type="molecule type" value="Genomic_DNA"/>
</dbReference>
<comment type="caution">
    <text evidence="1">The sequence shown here is derived from an EMBL/GenBank/DDBJ whole genome shotgun (WGS) entry which is preliminary data.</text>
</comment>
<protein>
    <submittedName>
        <fullName evidence="1">Uncharacterized protein</fullName>
    </submittedName>
</protein>
<gene>
    <name evidence="1" type="ORF">FRX48_01132</name>
</gene>
<name>A0A5M8PXI4_9LECA</name>
<proteinExistence type="predicted"/>
<evidence type="ECO:0000313" key="1">
    <source>
        <dbReference type="EMBL" id="KAA6414383.1"/>
    </source>
</evidence>
<sequence length="105" mass="11529">MRQKLGGVPVKRDAVRYKTNVLSCHLPPTQKGRRARALAVDPRWTHFSSLAVSSLEVQRILRHCGITGIWPGQLMEDYVCVLIGRPTCQRGTGLHSGGRAGQAVV</sequence>
<reference evidence="1 2" key="1">
    <citation type="submission" date="2019-09" db="EMBL/GenBank/DDBJ databases">
        <title>The hologenome of the rock-dwelling lichen Lasallia pustulata.</title>
        <authorList>
            <person name="Greshake Tzovaras B."/>
            <person name="Segers F."/>
            <person name="Bicker A."/>
            <person name="Dal Grande F."/>
            <person name="Otte J."/>
            <person name="Hankeln T."/>
            <person name="Schmitt I."/>
            <person name="Ebersberger I."/>
        </authorList>
    </citation>
    <scope>NUCLEOTIDE SEQUENCE [LARGE SCALE GENOMIC DNA]</scope>
    <source>
        <strain evidence="1">A1-1</strain>
    </source>
</reference>
<evidence type="ECO:0000313" key="2">
    <source>
        <dbReference type="Proteomes" id="UP000324767"/>
    </source>
</evidence>
<dbReference type="AlphaFoldDB" id="A0A5M8PXI4"/>
<dbReference type="OrthoDB" id="5480809at2759"/>
<accession>A0A5M8PXI4</accession>
<dbReference type="Proteomes" id="UP000324767">
    <property type="component" value="Unassembled WGS sequence"/>
</dbReference>
<organism evidence="1 2">
    <name type="scientific">Lasallia pustulata</name>
    <dbReference type="NCBI Taxonomy" id="136370"/>
    <lineage>
        <taxon>Eukaryota</taxon>
        <taxon>Fungi</taxon>
        <taxon>Dikarya</taxon>
        <taxon>Ascomycota</taxon>
        <taxon>Pezizomycotina</taxon>
        <taxon>Lecanoromycetes</taxon>
        <taxon>OSLEUM clade</taxon>
        <taxon>Umbilicariomycetidae</taxon>
        <taxon>Umbilicariales</taxon>
        <taxon>Umbilicariaceae</taxon>
        <taxon>Lasallia</taxon>
    </lineage>
</organism>